<dbReference type="EMBL" id="BARU01008187">
    <property type="protein sequence ID" value="GAH37951.1"/>
    <property type="molecule type" value="Genomic_DNA"/>
</dbReference>
<evidence type="ECO:0000313" key="1">
    <source>
        <dbReference type="EMBL" id="GAH37951.1"/>
    </source>
</evidence>
<name>X1EX59_9ZZZZ</name>
<organism evidence="1">
    <name type="scientific">marine sediment metagenome</name>
    <dbReference type="NCBI Taxonomy" id="412755"/>
    <lineage>
        <taxon>unclassified sequences</taxon>
        <taxon>metagenomes</taxon>
        <taxon>ecological metagenomes</taxon>
    </lineage>
</organism>
<feature type="non-terminal residue" evidence="1">
    <location>
        <position position="1"/>
    </location>
</feature>
<protein>
    <submittedName>
        <fullName evidence="1">Uncharacterized protein</fullName>
    </submittedName>
</protein>
<gene>
    <name evidence="1" type="ORF">S03H2_16063</name>
</gene>
<dbReference type="AlphaFoldDB" id="X1EX59"/>
<reference evidence="1" key="1">
    <citation type="journal article" date="2014" name="Front. Microbiol.">
        <title>High frequency of phylogenetically diverse reductive dehalogenase-homologous genes in deep subseafloor sedimentary metagenomes.</title>
        <authorList>
            <person name="Kawai M."/>
            <person name="Futagami T."/>
            <person name="Toyoda A."/>
            <person name="Takaki Y."/>
            <person name="Nishi S."/>
            <person name="Hori S."/>
            <person name="Arai W."/>
            <person name="Tsubouchi T."/>
            <person name="Morono Y."/>
            <person name="Uchiyama I."/>
            <person name="Ito T."/>
            <person name="Fujiyama A."/>
            <person name="Inagaki F."/>
            <person name="Takami H."/>
        </authorList>
    </citation>
    <scope>NUCLEOTIDE SEQUENCE</scope>
    <source>
        <strain evidence="1">Expedition CK06-06</strain>
    </source>
</reference>
<proteinExistence type="predicted"/>
<comment type="caution">
    <text evidence="1">The sequence shown here is derived from an EMBL/GenBank/DDBJ whole genome shotgun (WGS) entry which is preliminary data.</text>
</comment>
<accession>X1EX59</accession>
<sequence length="31" mass="3327">GIDGLRATEIILAAEESSKTNKSVKVVRNQV</sequence>